<keyword evidence="12" id="KW-0479">Metal-binding</keyword>
<dbReference type="Gene3D" id="3.40.50.1970">
    <property type="match status" value="1"/>
</dbReference>
<feature type="domain" description="3-dehydroquinate synthase C-terminal" evidence="21">
    <location>
        <begin position="171"/>
        <end position="314"/>
    </location>
</feature>
<comment type="similarity">
    <text evidence="7">Belongs to the sugar phosphate cyclases superfamily. Dehydroquinate synthase family.</text>
</comment>
<proteinExistence type="inferred from homology"/>
<dbReference type="InterPro" id="IPR050071">
    <property type="entry name" value="Dehydroquinate_synthase"/>
</dbReference>
<evidence type="ECO:0000256" key="2">
    <source>
        <dbReference type="ARBA" id="ARBA00001911"/>
    </source>
</evidence>
<evidence type="ECO:0000256" key="8">
    <source>
        <dbReference type="ARBA" id="ARBA00013031"/>
    </source>
</evidence>
<organism evidence="22 23">
    <name type="scientific">Muribaculum gordoncarteri</name>
    <dbReference type="NCBI Taxonomy" id="2530390"/>
    <lineage>
        <taxon>Bacteria</taxon>
        <taxon>Pseudomonadati</taxon>
        <taxon>Bacteroidota</taxon>
        <taxon>Bacteroidia</taxon>
        <taxon>Bacteroidales</taxon>
        <taxon>Muribaculaceae</taxon>
        <taxon>Muribaculum</taxon>
    </lineage>
</organism>
<evidence type="ECO:0000256" key="12">
    <source>
        <dbReference type="ARBA" id="ARBA00022723"/>
    </source>
</evidence>
<feature type="domain" description="3-dehydroquinate synthase N-terminal" evidence="20">
    <location>
        <begin position="57"/>
        <end position="169"/>
    </location>
</feature>
<keyword evidence="14" id="KW-0862">Zinc</keyword>
<evidence type="ECO:0000259" key="20">
    <source>
        <dbReference type="Pfam" id="PF01761"/>
    </source>
</evidence>
<keyword evidence="13" id="KW-0547">Nucleotide-binding</keyword>
<evidence type="ECO:0000313" key="22">
    <source>
        <dbReference type="EMBL" id="QCD37090.1"/>
    </source>
</evidence>
<evidence type="ECO:0000256" key="5">
    <source>
        <dbReference type="ARBA" id="ARBA00004496"/>
    </source>
</evidence>
<dbReference type="AlphaFoldDB" id="A0A4P7VS49"/>
<dbReference type="NCBIfam" id="TIGR01357">
    <property type="entry name" value="aroB"/>
    <property type="match status" value="1"/>
</dbReference>
<evidence type="ECO:0000256" key="1">
    <source>
        <dbReference type="ARBA" id="ARBA00001393"/>
    </source>
</evidence>
<dbReference type="GO" id="GO:0008652">
    <property type="term" value="P:amino acid biosynthetic process"/>
    <property type="evidence" value="ECO:0007669"/>
    <property type="project" value="UniProtKB-KW"/>
</dbReference>
<evidence type="ECO:0000256" key="13">
    <source>
        <dbReference type="ARBA" id="ARBA00022741"/>
    </source>
</evidence>
<keyword evidence="11" id="KW-0028">Amino-acid biosynthesis</keyword>
<keyword evidence="18" id="KW-0170">Cobalt</keyword>
<dbReference type="CDD" id="cd08195">
    <property type="entry name" value="DHQS"/>
    <property type="match status" value="1"/>
</dbReference>
<dbReference type="RefSeq" id="WP_136411343.1">
    <property type="nucleotide sequence ID" value="NZ_CP039393.1"/>
</dbReference>
<evidence type="ECO:0000256" key="9">
    <source>
        <dbReference type="ARBA" id="ARBA00017684"/>
    </source>
</evidence>
<dbReference type="GO" id="GO:0000166">
    <property type="term" value="F:nucleotide binding"/>
    <property type="evidence" value="ECO:0007669"/>
    <property type="project" value="UniProtKB-KW"/>
</dbReference>
<gene>
    <name evidence="22" type="primary">aroB</name>
    <name evidence="22" type="ORF">E7746_10680</name>
</gene>
<dbReference type="PANTHER" id="PTHR43622">
    <property type="entry name" value="3-DEHYDROQUINATE SYNTHASE"/>
    <property type="match status" value="1"/>
</dbReference>
<dbReference type="SUPFAM" id="SSF56796">
    <property type="entry name" value="Dehydroquinate synthase-like"/>
    <property type="match status" value="1"/>
</dbReference>
<dbReference type="OrthoDB" id="9806583at2"/>
<reference evidence="22 23" key="1">
    <citation type="submission" date="2019-02" db="EMBL/GenBank/DDBJ databases">
        <title>Isolation and identification of novel species under the genus Muribaculum.</title>
        <authorList>
            <person name="Miyake S."/>
            <person name="Ding Y."/>
            <person name="Low A."/>
            <person name="Soh M."/>
            <person name="Seedorf H."/>
        </authorList>
    </citation>
    <scope>NUCLEOTIDE SEQUENCE [LARGE SCALE GENOMIC DNA]</scope>
    <source>
        <strain evidence="22 23">TLL-A4</strain>
    </source>
</reference>
<dbReference type="GO" id="GO:0003856">
    <property type="term" value="F:3-dehydroquinate synthase activity"/>
    <property type="evidence" value="ECO:0007669"/>
    <property type="project" value="UniProtKB-UniRule"/>
</dbReference>
<dbReference type="InterPro" id="IPR030960">
    <property type="entry name" value="DHQS/DOIS_N"/>
</dbReference>
<dbReference type="GO" id="GO:0009073">
    <property type="term" value="P:aromatic amino acid family biosynthetic process"/>
    <property type="evidence" value="ECO:0007669"/>
    <property type="project" value="UniProtKB-KW"/>
</dbReference>
<evidence type="ECO:0000256" key="14">
    <source>
        <dbReference type="ARBA" id="ARBA00022833"/>
    </source>
</evidence>
<evidence type="ECO:0000256" key="7">
    <source>
        <dbReference type="ARBA" id="ARBA00005412"/>
    </source>
</evidence>
<dbReference type="Pfam" id="PF24621">
    <property type="entry name" value="DHQS_C"/>
    <property type="match status" value="1"/>
</dbReference>
<dbReference type="InterPro" id="IPR016037">
    <property type="entry name" value="DHQ_synth_AroB"/>
</dbReference>
<evidence type="ECO:0000259" key="21">
    <source>
        <dbReference type="Pfam" id="PF24621"/>
    </source>
</evidence>
<name>A0A4P7VS49_9BACT</name>
<evidence type="ECO:0000256" key="19">
    <source>
        <dbReference type="NCBIfam" id="TIGR01357"/>
    </source>
</evidence>
<dbReference type="GO" id="GO:0005737">
    <property type="term" value="C:cytoplasm"/>
    <property type="evidence" value="ECO:0007669"/>
    <property type="project" value="UniProtKB-SubCell"/>
</dbReference>
<evidence type="ECO:0000256" key="15">
    <source>
        <dbReference type="ARBA" id="ARBA00023027"/>
    </source>
</evidence>
<comment type="cofactor">
    <cofactor evidence="3">
        <name>Co(2+)</name>
        <dbReference type="ChEBI" id="CHEBI:48828"/>
    </cofactor>
</comment>
<accession>A0A4P7VS49</accession>
<keyword evidence="23" id="KW-1185">Reference proteome</keyword>
<comment type="cofactor">
    <cofactor evidence="2">
        <name>NAD(+)</name>
        <dbReference type="ChEBI" id="CHEBI:57540"/>
    </cofactor>
</comment>
<comment type="subcellular location">
    <subcellularLocation>
        <location evidence="5">Cytoplasm</location>
    </subcellularLocation>
</comment>
<evidence type="ECO:0000256" key="18">
    <source>
        <dbReference type="ARBA" id="ARBA00023285"/>
    </source>
</evidence>
<comment type="pathway">
    <text evidence="6">Metabolic intermediate biosynthesis; chorismate biosynthesis; chorismate from D-erythrose 4-phosphate and phosphoenolpyruvate: step 2/7.</text>
</comment>
<evidence type="ECO:0000256" key="6">
    <source>
        <dbReference type="ARBA" id="ARBA00004661"/>
    </source>
</evidence>
<dbReference type="Gene3D" id="1.20.1090.10">
    <property type="entry name" value="Dehydroquinate synthase-like - alpha domain"/>
    <property type="match status" value="1"/>
</dbReference>
<evidence type="ECO:0000256" key="10">
    <source>
        <dbReference type="ARBA" id="ARBA00022490"/>
    </source>
</evidence>
<keyword evidence="10" id="KW-0963">Cytoplasm</keyword>
<comment type="function">
    <text evidence="4">Catalyzes the conversion of 3-deoxy-D-arabino-heptulosonate 7-phosphate (DAHP) to dehydroquinate (DHQ).</text>
</comment>
<keyword evidence="16" id="KW-0057">Aromatic amino acid biosynthesis</keyword>
<dbReference type="Proteomes" id="UP000297031">
    <property type="component" value="Chromosome"/>
</dbReference>
<evidence type="ECO:0000256" key="17">
    <source>
        <dbReference type="ARBA" id="ARBA00023239"/>
    </source>
</evidence>
<comment type="catalytic activity">
    <reaction evidence="1">
        <text>7-phospho-2-dehydro-3-deoxy-D-arabino-heptonate = 3-dehydroquinate + phosphate</text>
        <dbReference type="Rhea" id="RHEA:21968"/>
        <dbReference type="ChEBI" id="CHEBI:32364"/>
        <dbReference type="ChEBI" id="CHEBI:43474"/>
        <dbReference type="ChEBI" id="CHEBI:58394"/>
        <dbReference type="EC" id="4.2.3.4"/>
    </reaction>
</comment>
<dbReference type="PANTHER" id="PTHR43622:SF7">
    <property type="entry name" value="3-DEHYDROQUINATE SYNTHASE, CHLOROPLASTIC"/>
    <property type="match status" value="1"/>
</dbReference>
<dbReference type="KEGG" id="mgod:E7746_10680"/>
<dbReference type="GO" id="GO:0009423">
    <property type="term" value="P:chorismate biosynthetic process"/>
    <property type="evidence" value="ECO:0007669"/>
    <property type="project" value="UniProtKB-UniRule"/>
</dbReference>
<evidence type="ECO:0000256" key="16">
    <source>
        <dbReference type="ARBA" id="ARBA00023141"/>
    </source>
</evidence>
<dbReference type="GO" id="GO:0046872">
    <property type="term" value="F:metal ion binding"/>
    <property type="evidence" value="ECO:0007669"/>
    <property type="project" value="UniProtKB-KW"/>
</dbReference>
<evidence type="ECO:0000256" key="4">
    <source>
        <dbReference type="ARBA" id="ARBA00003485"/>
    </source>
</evidence>
<evidence type="ECO:0000256" key="3">
    <source>
        <dbReference type="ARBA" id="ARBA00001941"/>
    </source>
</evidence>
<keyword evidence="15" id="KW-0520">NAD</keyword>
<dbReference type="Pfam" id="PF01761">
    <property type="entry name" value="DHQ_synthase"/>
    <property type="match status" value="1"/>
</dbReference>
<dbReference type="EMBL" id="CP039393">
    <property type="protein sequence ID" value="QCD37090.1"/>
    <property type="molecule type" value="Genomic_DNA"/>
</dbReference>
<dbReference type="InterPro" id="IPR030963">
    <property type="entry name" value="DHQ_synth_fam"/>
</dbReference>
<dbReference type="EC" id="4.2.3.4" evidence="8 19"/>
<evidence type="ECO:0000256" key="11">
    <source>
        <dbReference type="ARBA" id="ARBA00022605"/>
    </source>
</evidence>
<keyword evidence="17 22" id="KW-0456">Lyase</keyword>
<evidence type="ECO:0000313" key="23">
    <source>
        <dbReference type="Proteomes" id="UP000297031"/>
    </source>
</evidence>
<sequence>MKHQDIIFTNSVAERLSSMIEGMNCSGTFILVDENTDNHVLSKIVGQFPAIDNATVIKVKPGDVNKNLDSLVHIWNELQRAGANRRSLMVNLGGGMVTDMGGFAAATFKRGIHFINVPTTLLSAVDAAVGGKTGINFNGLKNEIGSFREADAVIISTCFLDTLPVEEIRSGYAEMLKHGLIDSAEAYHRLLECDVTSIDSERMLALLEESVSVKRRIVEEDPTEKGIRRALNLGHTAGHAFESLAMRRDNPVPHGYAVAWGCVVELVLSHLAMGFPSSELKRFADYVYNNYGIFPITCDDYPALLELMHHDKKNTSGDINFTLLSEIGRVHIDSICSEDDIKTALDIFRDLMHI</sequence>
<dbReference type="InterPro" id="IPR056179">
    <property type="entry name" value="DHQS_C"/>
</dbReference>
<dbReference type="PIRSF" id="PIRSF001455">
    <property type="entry name" value="DHQ_synth"/>
    <property type="match status" value="1"/>
</dbReference>
<protein>
    <recommendedName>
        <fullName evidence="9 19">3-dehydroquinate synthase</fullName>
        <ecNumber evidence="8 19">4.2.3.4</ecNumber>
    </recommendedName>
</protein>